<reference evidence="1" key="1">
    <citation type="submission" date="2018-05" db="EMBL/GenBank/DDBJ databases">
        <authorList>
            <person name="Lanie J.A."/>
            <person name="Ng W.-L."/>
            <person name="Kazmierczak K.M."/>
            <person name="Andrzejewski T.M."/>
            <person name="Davidsen T.M."/>
            <person name="Wayne K.J."/>
            <person name="Tettelin H."/>
            <person name="Glass J.I."/>
            <person name="Rusch D."/>
            <person name="Podicherti R."/>
            <person name="Tsui H.-C.T."/>
            <person name="Winkler M.E."/>
        </authorList>
    </citation>
    <scope>NUCLEOTIDE SEQUENCE</scope>
</reference>
<feature type="non-terminal residue" evidence="1">
    <location>
        <position position="1"/>
    </location>
</feature>
<dbReference type="SUPFAM" id="SSF56281">
    <property type="entry name" value="Metallo-hydrolase/oxidoreductase"/>
    <property type="match status" value="1"/>
</dbReference>
<dbReference type="AlphaFoldDB" id="A0A382GWP3"/>
<name>A0A382GWP3_9ZZZZ</name>
<evidence type="ECO:0000313" key="1">
    <source>
        <dbReference type="EMBL" id="SVB79506.1"/>
    </source>
</evidence>
<organism evidence="1">
    <name type="scientific">marine metagenome</name>
    <dbReference type="NCBI Taxonomy" id="408172"/>
    <lineage>
        <taxon>unclassified sequences</taxon>
        <taxon>metagenomes</taxon>
        <taxon>ecological metagenomes</taxon>
    </lineage>
</organism>
<dbReference type="Gene3D" id="3.60.15.10">
    <property type="entry name" value="Ribonuclease Z/Hydroxyacylglutathione hydrolase-like"/>
    <property type="match status" value="1"/>
</dbReference>
<protein>
    <recommendedName>
        <fullName evidence="2">Metallo-beta-lactamase domain-containing protein</fullName>
    </recommendedName>
</protein>
<dbReference type="InterPro" id="IPR036866">
    <property type="entry name" value="RibonucZ/Hydroxyglut_hydro"/>
</dbReference>
<evidence type="ECO:0008006" key="2">
    <source>
        <dbReference type="Google" id="ProtNLM"/>
    </source>
</evidence>
<gene>
    <name evidence="1" type="ORF">METZ01_LOCUS232360</name>
</gene>
<sequence>HEVYSQAGFEQKNEVWKKYHSTHHTSTHELGEIANIVKPDLLVLTHVLHWGSTEKEILDEIYEVYTGPVSFGSDLMVFD</sequence>
<proteinExistence type="predicted"/>
<accession>A0A382GWP3</accession>
<dbReference type="EMBL" id="UINC01057870">
    <property type="protein sequence ID" value="SVB79506.1"/>
    <property type="molecule type" value="Genomic_DNA"/>
</dbReference>